<protein>
    <submittedName>
        <fullName evidence="3">Uncharacterized protein</fullName>
    </submittedName>
</protein>
<dbReference type="EMBL" id="NRJH01000049">
    <property type="protein sequence ID" value="RIY32003.1"/>
    <property type="molecule type" value="Genomic_DNA"/>
</dbReference>
<dbReference type="Pfam" id="PF22753">
    <property type="entry name" value="Ape1_N"/>
    <property type="match status" value="1"/>
</dbReference>
<organism evidence="3 4">
    <name type="scientific">Psittacicella melopsittaci</name>
    <dbReference type="NCBI Taxonomy" id="2028576"/>
    <lineage>
        <taxon>Bacteria</taxon>
        <taxon>Pseudomonadati</taxon>
        <taxon>Pseudomonadota</taxon>
        <taxon>Gammaproteobacteria</taxon>
        <taxon>Pasteurellales</taxon>
        <taxon>Psittacicellaceae</taxon>
        <taxon>Psittacicella</taxon>
    </lineage>
</organism>
<dbReference type="PROSITE" id="PS51257">
    <property type="entry name" value="PROKAR_LIPOPROTEIN"/>
    <property type="match status" value="1"/>
</dbReference>
<keyword evidence="4" id="KW-1185">Reference proteome</keyword>
<dbReference type="InterPro" id="IPR013830">
    <property type="entry name" value="SGNH_hydro"/>
</dbReference>
<dbReference type="OrthoDB" id="7985403at2"/>
<proteinExistence type="predicted"/>
<dbReference type="AlphaFoldDB" id="A0A3A1Y188"/>
<evidence type="ECO:0000313" key="3">
    <source>
        <dbReference type="EMBL" id="RIY32003.1"/>
    </source>
</evidence>
<evidence type="ECO:0000313" key="4">
    <source>
        <dbReference type="Proteomes" id="UP000266258"/>
    </source>
</evidence>
<dbReference type="Gene3D" id="2.60.120.1360">
    <property type="match status" value="1"/>
</dbReference>
<reference evidence="3 4" key="1">
    <citation type="submission" date="2017-08" db="EMBL/GenBank/DDBJ databases">
        <title>Reclassification of Bisgaard taxon 37 and 44.</title>
        <authorList>
            <person name="Christensen H."/>
        </authorList>
    </citation>
    <scope>NUCLEOTIDE SEQUENCE [LARGE SCALE GENOMIC DNA]</scope>
    <source>
        <strain evidence="3 4">B96_4</strain>
    </source>
</reference>
<dbReference type="InterPro" id="IPR036514">
    <property type="entry name" value="SGNH_hydro_sf"/>
</dbReference>
<dbReference type="Gene3D" id="3.40.50.1110">
    <property type="entry name" value="SGNH hydrolase"/>
    <property type="match status" value="1"/>
</dbReference>
<dbReference type="InterPro" id="IPR051532">
    <property type="entry name" value="Ester_Hydrolysis_Enzymes"/>
</dbReference>
<dbReference type="Proteomes" id="UP000266258">
    <property type="component" value="Unassembled WGS sequence"/>
</dbReference>
<evidence type="ECO:0000259" key="1">
    <source>
        <dbReference type="Pfam" id="PF13472"/>
    </source>
</evidence>
<gene>
    <name evidence="3" type="ORF">CJP74_05750</name>
</gene>
<dbReference type="Pfam" id="PF13472">
    <property type="entry name" value="Lipase_GDSL_2"/>
    <property type="match status" value="1"/>
</dbReference>
<evidence type="ECO:0000259" key="2">
    <source>
        <dbReference type="Pfam" id="PF22753"/>
    </source>
</evidence>
<sequence length="400" mass="44219">MIKKISKLTIALAVPLILLSCSNDNEMGHYKDYISSGSFIIDYSADNPRTQILKEKIANAKSQGLTIVQLGDSHTAADVMSMYTRNRLQQFLGKGAIGFIEPINVPGQYNSLIGFKRQNVSLINSRTQRNYDYAFGGIIASFNSRGSIEYRGINGNSIAFSELNLIARCTDTRTCTATISSNAGTSTLKINSSIWNTYSIFVQGDYRISANANLEVAGMYINNTNQGVTYSALGSNGATIYHLDAWNKNWIEALAALKPDLVILAYGTNESYNNNYNSNQYIADYTKLVKLIESNTQAQIMILSNPDSLNKNINPNLANVQCNNLQAATVDRVHRDLALIARDNKLLYWDWRGAMGGKCSALKLMEQGVMRADGVHFTAKGYSLFGYQLAHDIYNLPKAK</sequence>
<name>A0A3A1Y188_9GAMM</name>
<dbReference type="GO" id="GO:0016788">
    <property type="term" value="F:hydrolase activity, acting on ester bonds"/>
    <property type="evidence" value="ECO:0007669"/>
    <property type="project" value="UniProtKB-ARBA"/>
</dbReference>
<feature type="domain" description="SGNH hydrolase-type esterase" evidence="1">
    <location>
        <begin position="229"/>
        <end position="383"/>
    </location>
</feature>
<comment type="caution">
    <text evidence="3">The sequence shown here is derived from an EMBL/GenBank/DDBJ whole genome shotgun (WGS) entry which is preliminary data.</text>
</comment>
<dbReference type="InterPro" id="IPR055041">
    <property type="entry name" value="Ape1_N"/>
</dbReference>
<dbReference type="PANTHER" id="PTHR30383:SF29">
    <property type="entry name" value="SGNH HYDROLASE-TYPE ESTERASE DOMAIN-CONTAINING PROTEIN"/>
    <property type="match status" value="1"/>
</dbReference>
<dbReference type="PANTHER" id="PTHR30383">
    <property type="entry name" value="THIOESTERASE 1/PROTEASE 1/LYSOPHOSPHOLIPASE L1"/>
    <property type="match status" value="1"/>
</dbReference>
<accession>A0A3A1Y188</accession>
<feature type="domain" description="Peptidoglycan O-acetylesterase N-terminal" evidence="2">
    <location>
        <begin position="95"/>
        <end position="174"/>
    </location>
</feature>
<dbReference type="SUPFAM" id="SSF52266">
    <property type="entry name" value="SGNH hydrolase"/>
    <property type="match status" value="1"/>
</dbReference>